<protein>
    <recommendedName>
        <fullName evidence="4">Pas domain s-box family protein</fullName>
    </recommendedName>
</protein>
<evidence type="ECO:0000256" key="1">
    <source>
        <dbReference type="SAM" id="Phobius"/>
    </source>
</evidence>
<dbReference type="InterPro" id="IPR035965">
    <property type="entry name" value="PAS-like_dom_sf"/>
</dbReference>
<accession>A0A078ALL2</accession>
<gene>
    <name evidence="2" type="primary">Contig16162.g17225</name>
    <name evidence="2" type="ORF">STYLEM_12153</name>
</gene>
<evidence type="ECO:0000313" key="3">
    <source>
        <dbReference type="Proteomes" id="UP000039865"/>
    </source>
</evidence>
<evidence type="ECO:0000313" key="2">
    <source>
        <dbReference type="EMBL" id="CDW83114.1"/>
    </source>
</evidence>
<evidence type="ECO:0008006" key="4">
    <source>
        <dbReference type="Google" id="ProtNLM"/>
    </source>
</evidence>
<organism evidence="2 3">
    <name type="scientific">Stylonychia lemnae</name>
    <name type="common">Ciliate</name>
    <dbReference type="NCBI Taxonomy" id="5949"/>
    <lineage>
        <taxon>Eukaryota</taxon>
        <taxon>Sar</taxon>
        <taxon>Alveolata</taxon>
        <taxon>Ciliophora</taxon>
        <taxon>Intramacronucleata</taxon>
        <taxon>Spirotrichea</taxon>
        <taxon>Stichotrichia</taxon>
        <taxon>Sporadotrichida</taxon>
        <taxon>Oxytrichidae</taxon>
        <taxon>Stylonychinae</taxon>
        <taxon>Stylonychia</taxon>
    </lineage>
</organism>
<sequence length="1418" mass="164751">MQHAIDQIEIENQALANNSKITASGSASSLFSLNKVAYVALSLNMNNIISTPLYLIMLCIDSVVLIYMLLSIIYSQVYDQPINTLWLLERNLYDMNDIILIIVHGIMIFYQILTLVVFVVLLMQDLRTIFDTEKQSTAKKALIFAIVILDVVLKAPLLVIIYFGFDIPNLHDIDIQKGLSNEIKQSQDTMGLSEVDINSAVFYIFLLNFVLIGMSFVMNYFWDQSILEKIKTEEIKTHNQYLQAFRVLQYYIDQVSQQKSNLYESMSFILSLIKFHNLNCQNNTCFCHHTDSLIWVLKRAQNQVNENYIDIYQDELELLNNYNINPFIVPSANNMDSPFQSNQYINKERIIIQIDATQDTHLPNNHNNYNSESLSSIDLQAVSGSFNNAPLIRNMNDLPIDNQEPILKLDLIKLIQSYLLEYQHLLFKEALIKFPKDPTISLNYQYFCFFYLHNIFMANNQLRIFDYSHFSTINKASYLVNEAYMILLLSKNISKRKQIENGFKYKQYGIVFDDQQIAKNSYQSGAIQDYMGEDSLDPEHFIHVNYTTQLFYNGIQQLSVDVMDFWKSLSDNTGSLDVKKTQVQGNIVSERIGYVQKQFHRINSLSKYADHKIYHCFAQVQKLILNDHQAYELYLNKMKSLITMQKLFKNNSLKFYTDTDLGVLLANGTQQEFGKIILTNQILMKVLGFSTQDLRHQRIGILQPKLIKENHDKFISRFLSTGQSNFMHTMQNLFLLNKNGYVLPFQVYKNGPKYIPKDLMFMLCDRQGYIYEISESCSQQIGLHIILKVVEDSVQTIQQIQTNRLDEQSTINNAMQFQNLEEEKDFQLHQKVDSISSSDSYSHVEQELIKQSISGLEKQTPRSLKVVVAQKMNLNNRIRIILRTLSNVANGYENNQLSYVSGIKTTVFEKRLMELINSFRQVQISQENQDFEMSNSFSNYLKSENLRVQYLNEKNQIFINNHTMSFTLNLYVSRLLDIYNLKNSQFKGNLHVQSLTFNTSSAYVPTEIERNIFFVIANSLDAIREHLQIEIEYYSRDIKDHSEESKASTETTIIISVCSILFVGLIVTPLLSRIVDRQYQALQFFLLIDQIQIDNLIFKCFQCIQEVNELLALNKSTQNNQIGNPRTLNNDFSSSQISQDEISYSYNDYTRHQDKTITDMEGLNQSAFSNDRFEYGQGDGRDSYEEQKVGARRVSQIKKVTQNNIKSHKALDFERKSRMINNSSKDLSSIRHSINHNEIELQDMSSFNTKQNATENQLNTVNNADQQYNQADHHKNKGEQTNENETLDEKKKIIKQTQIKKRVRVTASSLLVIMALSSYFIASYFMSLRIFNSIPEMIDALGIIYYKEEISFAISHYSCLKIAKEMHFNFSFKNSRMFQSSINNSEERYLKLYKIQVLLLVILKASKLAKQAMRIIPR</sequence>
<proteinExistence type="predicted"/>
<reference evidence="2 3" key="1">
    <citation type="submission" date="2014-06" db="EMBL/GenBank/DDBJ databases">
        <authorList>
            <person name="Swart Estienne"/>
        </authorList>
    </citation>
    <scope>NUCLEOTIDE SEQUENCE [LARGE SCALE GENOMIC DNA]</scope>
    <source>
        <strain evidence="2 3">130c</strain>
    </source>
</reference>
<feature type="transmembrane region" description="Helical" evidence="1">
    <location>
        <begin position="98"/>
        <end position="122"/>
    </location>
</feature>
<dbReference type="PANTHER" id="PTHR31600">
    <property type="entry name" value="TINY MACROCYSTS PROTEIN B-RELATED"/>
    <property type="match status" value="1"/>
</dbReference>
<feature type="transmembrane region" description="Helical" evidence="1">
    <location>
        <begin position="200"/>
        <end position="222"/>
    </location>
</feature>
<keyword evidence="1" id="KW-0472">Membrane</keyword>
<keyword evidence="3" id="KW-1185">Reference proteome</keyword>
<feature type="transmembrane region" description="Helical" evidence="1">
    <location>
        <begin position="1305"/>
        <end position="1326"/>
    </location>
</feature>
<dbReference type="InterPro" id="IPR052994">
    <property type="entry name" value="Tiny_macrocysts_regulators"/>
</dbReference>
<dbReference type="InParanoid" id="A0A078ALL2"/>
<dbReference type="OrthoDB" id="542352at2759"/>
<feature type="transmembrane region" description="Helical" evidence="1">
    <location>
        <begin position="1053"/>
        <end position="1071"/>
    </location>
</feature>
<dbReference type="Proteomes" id="UP000039865">
    <property type="component" value="Unassembled WGS sequence"/>
</dbReference>
<dbReference type="PANTHER" id="PTHR31600:SF2">
    <property type="entry name" value="GAMETE ENRICHED GENE 10 PROTEIN-RELATED"/>
    <property type="match status" value="1"/>
</dbReference>
<feature type="transmembrane region" description="Helical" evidence="1">
    <location>
        <begin position="53"/>
        <end position="78"/>
    </location>
</feature>
<dbReference type="SUPFAM" id="SSF55785">
    <property type="entry name" value="PYP-like sensor domain (PAS domain)"/>
    <property type="match status" value="1"/>
</dbReference>
<keyword evidence="1" id="KW-1133">Transmembrane helix</keyword>
<feature type="transmembrane region" description="Helical" evidence="1">
    <location>
        <begin position="142"/>
        <end position="165"/>
    </location>
</feature>
<name>A0A078ALL2_STYLE</name>
<dbReference type="EMBL" id="CCKQ01011542">
    <property type="protein sequence ID" value="CDW83114.1"/>
    <property type="molecule type" value="Genomic_DNA"/>
</dbReference>
<keyword evidence="1" id="KW-0812">Transmembrane</keyword>